<dbReference type="EMBL" id="JBBPBM010000011">
    <property type="protein sequence ID" value="KAK8564402.1"/>
    <property type="molecule type" value="Genomic_DNA"/>
</dbReference>
<feature type="region of interest" description="Disordered" evidence="1">
    <location>
        <begin position="324"/>
        <end position="356"/>
    </location>
</feature>
<sequence>MDPCPFVRVLVGNLALKFQAPTMTRSTLSRINDPSVSCFCKIKLNNFPHQVAAIPLIQSQQDIAACFSLSKSQICLWGSSYKLSVEVYADGNGGSAYGLASEKLVGKVSVPLDLHGAESRPCVLHNGSVPIGRNRSDKNGSCRQLCLTVRTEPDPRFVFQFGGEPECSPQVFQVQGSFKQAVFTCKFGFRSSLSESNRSRNWLSCLKPGKDKFSRERKGWSVTIHDLSGSPVAMASMVTPFVPSPGSNRVSRSNPGAWLILRPGYGTWKPWGRLEAWRESGFTDALGYRVDLFHNDIATTVASSTLSTKLGGKFTMDSMTTNMATPTRTPLISPQSSCDFGSSGSRSGSRPGSGSGSDFGFGVLSISPQSGGGFVMSSTVEGAGKCSKPEVQVGVKHVTCTEDAAAFVALAAAVDLSMDACRPFSQKLRKELRQQTQSFVV</sequence>
<name>A0ABR2EQV1_9ROSI</name>
<dbReference type="Pfam" id="PF06219">
    <property type="entry name" value="DUF1005"/>
    <property type="match status" value="1"/>
</dbReference>
<feature type="compositionally biased region" description="Low complexity" evidence="1">
    <location>
        <begin position="333"/>
        <end position="350"/>
    </location>
</feature>
<keyword evidence="3" id="KW-1185">Reference proteome</keyword>
<evidence type="ECO:0000313" key="2">
    <source>
        <dbReference type="EMBL" id="KAK8564402.1"/>
    </source>
</evidence>
<reference evidence="2 3" key="1">
    <citation type="journal article" date="2024" name="G3 (Bethesda)">
        <title>Genome assembly of Hibiscus sabdariffa L. provides insights into metabolisms of medicinal natural products.</title>
        <authorList>
            <person name="Kim T."/>
        </authorList>
    </citation>
    <scope>NUCLEOTIDE SEQUENCE [LARGE SCALE GENOMIC DNA]</scope>
    <source>
        <strain evidence="2">TK-2024</strain>
        <tissue evidence="2">Old leaves</tissue>
    </source>
</reference>
<proteinExistence type="predicted"/>
<evidence type="ECO:0000256" key="1">
    <source>
        <dbReference type="SAM" id="MobiDB-lite"/>
    </source>
</evidence>
<accession>A0ABR2EQV1</accession>
<gene>
    <name evidence="2" type="ORF">V6N12_036527</name>
</gene>
<dbReference type="PANTHER" id="PTHR31317">
    <property type="entry name" value="OS08G0163500 PROTEIN"/>
    <property type="match status" value="1"/>
</dbReference>
<organism evidence="2 3">
    <name type="scientific">Hibiscus sabdariffa</name>
    <name type="common">roselle</name>
    <dbReference type="NCBI Taxonomy" id="183260"/>
    <lineage>
        <taxon>Eukaryota</taxon>
        <taxon>Viridiplantae</taxon>
        <taxon>Streptophyta</taxon>
        <taxon>Embryophyta</taxon>
        <taxon>Tracheophyta</taxon>
        <taxon>Spermatophyta</taxon>
        <taxon>Magnoliopsida</taxon>
        <taxon>eudicotyledons</taxon>
        <taxon>Gunneridae</taxon>
        <taxon>Pentapetalae</taxon>
        <taxon>rosids</taxon>
        <taxon>malvids</taxon>
        <taxon>Malvales</taxon>
        <taxon>Malvaceae</taxon>
        <taxon>Malvoideae</taxon>
        <taxon>Hibiscus</taxon>
    </lineage>
</organism>
<dbReference type="PANTHER" id="PTHR31317:SF17">
    <property type="entry name" value="F2J10.8 PROTEIN"/>
    <property type="match status" value="1"/>
</dbReference>
<dbReference type="InterPro" id="IPR010410">
    <property type="entry name" value="DUF1005"/>
</dbReference>
<dbReference type="Proteomes" id="UP001472677">
    <property type="component" value="Unassembled WGS sequence"/>
</dbReference>
<comment type="caution">
    <text evidence="2">The sequence shown here is derived from an EMBL/GenBank/DDBJ whole genome shotgun (WGS) entry which is preliminary data.</text>
</comment>
<evidence type="ECO:0000313" key="3">
    <source>
        <dbReference type="Proteomes" id="UP001472677"/>
    </source>
</evidence>
<protein>
    <submittedName>
        <fullName evidence="2">Uncharacterized protein</fullName>
    </submittedName>
</protein>